<keyword evidence="3" id="KW-1185">Reference proteome</keyword>
<name>A0A7K3LTT5_9ACTN</name>
<gene>
    <name evidence="2" type="ORF">GYA93_17870</name>
</gene>
<accession>A0A7K3LTT5</accession>
<dbReference type="EMBL" id="JAADZU010000068">
    <property type="protein sequence ID" value="NDK91431.1"/>
    <property type="molecule type" value="Genomic_DNA"/>
</dbReference>
<dbReference type="RefSeq" id="WP_059039033.1">
    <property type="nucleotide sequence ID" value="NZ_JAADZU010000068.1"/>
</dbReference>
<protein>
    <submittedName>
        <fullName evidence="2">Uncharacterized protein</fullName>
    </submittedName>
</protein>
<reference evidence="2 3" key="1">
    <citation type="submission" date="2020-01" db="EMBL/GenBank/DDBJ databases">
        <title>Investigation of new actinobacteria for the biodesulphurisation of diesel fuel.</title>
        <authorList>
            <person name="Athi Narayanan S.M."/>
        </authorList>
    </citation>
    <scope>NUCLEOTIDE SEQUENCE [LARGE SCALE GENOMIC DNA]</scope>
    <source>
        <strain evidence="2 3">213E</strain>
    </source>
</reference>
<comment type="caution">
    <text evidence="2">The sequence shown here is derived from an EMBL/GenBank/DDBJ whole genome shotgun (WGS) entry which is preliminary data.</text>
</comment>
<organism evidence="2 3">
    <name type="scientific">Gordonia desulfuricans</name>
    <dbReference type="NCBI Taxonomy" id="89051"/>
    <lineage>
        <taxon>Bacteria</taxon>
        <taxon>Bacillati</taxon>
        <taxon>Actinomycetota</taxon>
        <taxon>Actinomycetes</taxon>
        <taxon>Mycobacteriales</taxon>
        <taxon>Gordoniaceae</taxon>
        <taxon>Gordonia</taxon>
    </lineage>
</organism>
<feature type="region of interest" description="Disordered" evidence="1">
    <location>
        <begin position="88"/>
        <end position="110"/>
    </location>
</feature>
<dbReference type="Proteomes" id="UP000466307">
    <property type="component" value="Unassembled WGS sequence"/>
</dbReference>
<evidence type="ECO:0000313" key="3">
    <source>
        <dbReference type="Proteomes" id="UP000466307"/>
    </source>
</evidence>
<dbReference type="AlphaFoldDB" id="A0A7K3LTT5"/>
<proteinExistence type="predicted"/>
<sequence length="110" mass="12610">MGRDRAPLHCRDCEQPILWWRNANQTEERWLCVDSSSDDLGTIRKLITGDAEHPGRQIVWGKRLTGRDLAAAVADRELLFTLHSTTCSARRRPNPRPAGHEIPTQTRSRR</sequence>
<evidence type="ECO:0000256" key="1">
    <source>
        <dbReference type="SAM" id="MobiDB-lite"/>
    </source>
</evidence>
<evidence type="ECO:0000313" key="2">
    <source>
        <dbReference type="EMBL" id="NDK91431.1"/>
    </source>
</evidence>